<name>A0A5D3KSW5_9BRAD</name>
<evidence type="ECO:0000313" key="1">
    <source>
        <dbReference type="EMBL" id="TYM00138.1"/>
    </source>
</evidence>
<sequence>MIKLDQGTVANVDVALENICRKLPNCGGDHETRKYVAKKLLQAARKGNTRLEALEDVARRALRELSRSQVA</sequence>
<dbReference type="EMBL" id="VSSS01000002">
    <property type="protein sequence ID" value="TYM00138.1"/>
    <property type="molecule type" value="Genomic_DNA"/>
</dbReference>
<gene>
    <name evidence="1" type="ORF">FXB40_01095</name>
</gene>
<keyword evidence="2" id="KW-1185">Reference proteome</keyword>
<evidence type="ECO:0000313" key="2">
    <source>
        <dbReference type="Proteomes" id="UP000324758"/>
    </source>
</evidence>
<dbReference type="Proteomes" id="UP000324758">
    <property type="component" value="Unassembled WGS sequence"/>
</dbReference>
<proteinExistence type="predicted"/>
<dbReference type="RefSeq" id="WP_148770307.1">
    <property type="nucleotide sequence ID" value="NZ_VSSS01000002.1"/>
</dbReference>
<dbReference type="OrthoDB" id="8254079at2"/>
<reference evidence="1 2" key="1">
    <citation type="submission" date="2019-08" db="EMBL/GenBank/DDBJ databases">
        <title>Bradyrhizobium hipponensis sp. nov., a rhizobium isolated from a Lupinus angustifolius root nodule in Tunisia.</title>
        <authorList>
            <person name="Off K."/>
            <person name="Rejili M."/>
            <person name="Mars M."/>
            <person name="Brachmann A."/>
            <person name="Marin M."/>
        </authorList>
    </citation>
    <scope>NUCLEOTIDE SEQUENCE [LARGE SCALE GENOMIC DNA]</scope>
    <source>
        <strain evidence="1 2">CTAW71</strain>
    </source>
</reference>
<accession>A0A5D3KSW5</accession>
<protein>
    <submittedName>
        <fullName evidence="1">Uncharacterized protein</fullName>
    </submittedName>
</protein>
<comment type="caution">
    <text evidence="1">The sequence shown here is derived from an EMBL/GenBank/DDBJ whole genome shotgun (WGS) entry which is preliminary data.</text>
</comment>
<dbReference type="AlphaFoldDB" id="A0A5D3KSW5"/>
<organism evidence="1 2">
    <name type="scientific">Bradyrhizobium rifense</name>
    <dbReference type="NCBI Taxonomy" id="515499"/>
    <lineage>
        <taxon>Bacteria</taxon>
        <taxon>Pseudomonadati</taxon>
        <taxon>Pseudomonadota</taxon>
        <taxon>Alphaproteobacteria</taxon>
        <taxon>Hyphomicrobiales</taxon>
        <taxon>Nitrobacteraceae</taxon>
        <taxon>Bradyrhizobium</taxon>
    </lineage>
</organism>